<evidence type="ECO:0000313" key="3">
    <source>
        <dbReference type="Proteomes" id="UP000027821"/>
    </source>
</evidence>
<feature type="transmembrane region" description="Helical" evidence="1">
    <location>
        <begin position="41"/>
        <end position="59"/>
    </location>
</feature>
<feature type="transmembrane region" description="Helical" evidence="1">
    <location>
        <begin position="12"/>
        <end position="29"/>
    </location>
</feature>
<dbReference type="Proteomes" id="UP000027821">
    <property type="component" value="Unassembled WGS sequence"/>
</dbReference>
<keyword evidence="1" id="KW-0812">Transmembrane</keyword>
<name>A0A074L5R2_9BACT</name>
<feature type="transmembrane region" description="Helical" evidence="1">
    <location>
        <begin position="210"/>
        <end position="228"/>
    </location>
</feature>
<organism evidence="2 3">
    <name type="scientific">Anditalea andensis</name>
    <dbReference type="NCBI Taxonomy" id="1048983"/>
    <lineage>
        <taxon>Bacteria</taxon>
        <taxon>Pseudomonadati</taxon>
        <taxon>Bacteroidota</taxon>
        <taxon>Cytophagia</taxon>
        <taxon>Cytophagales</taxon>
        <taxon>Cytophagaceae</taxon>
        <taxon>Anditalea</taxon>
    </lineage>
</organism>
<dbReference type="eggNOG" id="COG2223">
    <property type="taxonomic scope" value="Bacteria"/>
</dbReference>
<feature type="transmembrane region" description="Helical" evidence="1">
    <location>
        <begin position="168"/>
        <end position="189"/>
    </location>
</feature>
<gene>
    <name evidence="2" type="ORF">EL17_22705</name>
</gene>
<dbReference type="Gene3D" id="1.20.950.20">
    <property type="entry name" value="Transmembrane di-heme cytochromes, Chain C"/>
    <property type="match status" value="1"/>
</dbReference>
<protein>
    <submittedName>
        <fullName evidence="2">MFS transporter</fullName>
    </submittedName>
</protein>
<proteinExistence type="predicted"/>
<feature type="transmembrane region" description="Helical" evidence="1">
    <location>
        <begin position="113"/>
        <end position="138"/>
    </location>
</feature>
<dbReference type="InterPro" id="IPR036197">
    <property type="entry name" value="NarG-like_sf"/>
</dbReference>
<sequence length="351" mass="40099">MYRLIKTLNRTALIKAIIAALAVIIIVFIGSRNLQHFDAALIAYLFGTVFAVFGVAYRYSVWVQRPPTRLYWRRSWQFLLSKDFAQYAFHSTKLFFRNIMLQRHIYPRGRMRWWGHFMLATGCLIAFAVTIPLTFGWVHFTLEAGSDTTYTANFFGFPVSQFELGSPIAFATFHALVWCSVLVTIGAVIMLKRRLTHGGMIATQTFEGDWLPLILLIAISITGLGISYDYTFLQGRTHQFMSVTHAITVILFLIWMPFGKFFHIFQRLAQVGANIYKVEGTRRGLAKCPHTQQDFASQLHVNDLKDVTKDLGFDFTLEDGRSHLDYSPEGKRSALAKAHFQARKDAGHFFG</sequence>
<keyword evidence="1" id="KW-1133">Transmembrane helix</keyword>
<dbReference type="EMBL" id="JMIH01000004">
    <property type="protein sequence ID" value="KEO75835.1"/>
    <property type="molecule type" value="Genomic_DNA"/>
</dbReference>
<dbReference type="AlphaFoldDB" id="A0A074L5R2"/>
<reference evidence="2 3" key="1">
    <citation type="submission" date="2014-04" db="EMBL/GenBank/DDBJ databases">
        <title>Characterization and application of a salt tolerant electro-active bacterium.</title>
        <authorList>
            <person name="Yang L."/>
            <person name="Wei S."/>
            <person name="Tay Q.X.M."/>
        </authorList>
    </citation>
    <scope>NUCLEOTIDE SEQUENCE [LARGE SCALE GENOMIC DNA]</scope>
    <source>
        <strain evidence="2 3">LY1</strain>
    </source>
</reference>
<comment type="caution">
    <text evidence="2">The sequence shown here is derived from an EMBL/GenBank/DDBJ whole genome shotgun (WGS) entry which is preliminary data.</text>
</comment>
<feature type="transmembrane region" description="Helical" evidence="1">
    <location>
        <begin position="240"/>
        <end position="258"/>
    </location>
</feature>
<dbReference type="RefSeq" id="WP_035068816.1">
    <property type="nucleotide sequence ID" value="NZ_JMIH01000004.1"/>
</dbReference>
<accession>A0A074L5R2</accession>
<dbReference type="SUPFAM" id="SSF103501">
    <property type="entry name" value="Respiratory nitrate reductase 1 gamma chain"/>
    <property type="match status" value="1"/>
</dbReference>
<dbReference type="OrthoDB" id="247276at2"/>
<dbReference type="STRING" id="1048983.EL17_22705"/>
<keyword evidence="1" id="KW-0472">Membrane</keyword>
<keyword evidence="3" id="KW-1185">Reference proteome</keyword>
<evidence type="ECO:0000256" key="1">
    <source>
        <dbReference type="SAM" id="Phobius"/>
    </source>
</evidence>
<evidence type="ECO:0000313" key="2">
    <source>
        <dbReference type="EMBL" id="KEO75835.1"/>
    </source>
</evidence>